<name>A0A1R3I098_9ROSI</name>
<comment type="caution">
    <text evidence="1">The sequence shown here is derived from an EMBL/GenBank/DDBJ whole genome shotgun (WGS) entry which is preliminary data.</text>
</comment>
<accession>A0A1R3I098</accession>
<gene>
    <name evidence="1" type="ORF">COLO4_25722</name>
</gene>
<evidence type="ECO:0000313" key="1">
    <source>
        <dbReference type="EMBL" id="OMO76014.1"/>
    </source>
</evidence>
<evidence type="ECO:0000313" key="2">
    <source>
        <dbReference type="Proteomes" id="UP000187203"/>
    </source>
</evidence>
<reference evidence="2" key="1">
    <citation type="submission" date="2013-09" db="EMBL/GenBank/DDBJ databases">
        <title>Corchorus olitorius genome sequencing.</title>
        <authorList>
            <person name="Alam M."/>
            <person name="Haque M.S."/>
            <person name="Islam M.S."/>
            <person name="Emdad E.M."/>
            <person name="Islam M.M."/>
            <person name="Ahmed B."/>
            <person name="Halim A."/>
            <person name="Hossen Q.M.M."/>
            <person name="Hossain M.Z."/>
            <person name="Ahmed R."/>
            <person name="Khan M.M."/>
            <person name="Islam R."/>
            <person name="Rashid M.M."/>
            <person name="Khan S.A."/>
            <person name="Rahman M.S."/>
            <person name="Alam M."/>
            <person name="Yahiya A.S."/>
            <person name="Khan M.S."/>
            <person name="Azam M.S."/>
            <person name="Haque T."/>
            <person name="Lashkar M.Z.H."/>
            <person name="Akhand A.I."/>
            <person name="Morshed G."/>
            <person name="Roy S."/>
            <person name="Uddin K.S."/>
            <person name="Rabeya T."/>
            <person name="Hossain A.S."/>
            <person name="Chowdhury A."/>
            <person name="Snigdha A.R."/>
            <person name="Mortoza M.S."/>
            <person name="Matin S.A."/>
            <person name="Hoque S.M.E."/>
            <person name="Islam M.K."/>
            <person name="Roy D.K."/>
            <person name="Haider R."/>
            <person name="Moosa M.M."/>
            <person name="Elias S.M."/>
            <person name="Hasan A.M."/>
            <person name="Jahan S."/>
            <person name="Shafiuddin M."/>
            <person name="Mahmood N."/>
            <person name="Shommy N.S."/>
        </authorList>
    </citation>
    <scope>NUCLEOTIDE SEQUENCE [LARGE SCALE GENOMIC DNA]</scope>
    <source>
        <strain evidence="2">cv. O-4</strain>
    </source>
</reference>
<dbReference type="OrthoDB" id="783706at2759"/>
<protein>
    <submittedName>
        <fullName evidence="1">Uncharacterized protein</fullName>
    </submittedName>
</protein>
<keyword evidence="2" id="KW-1185">Reference proteome</keyword>
<dbReference type="Proteomes" id="UP000187203">
    <property type="component" value="Unassembled WGS sequence"/>
</dbReference>
<dbReference type="EMBL" id="AWUE01019121">
    <property type="protein sequence ID" value="OMO76014.1"/>
    <property type="molecule type" value="Genomic_DNA"/>
</dbReference>
<dbReference type="AlphaFoldDB" id="A0A1R3I098"/>
<sequence>MVVVDNLDNFSDAAIKKVEELATKFSKNLFFNQVH</sequence>
<proteinExistence type="predicted"/>
<organism evidence="1 2">
    <name type="scientific">Corchorus olitorius</name>
    <dbReference type="NCBI Taxonomy" id="93759"/>
    <lineage>
        <taxon>Eukaryota</taxon>
        <taxon>Viridiplantae</taxon>
        <taxon>Streptophyta</taxon>
        <taxon>Embryophyta</taxon>
        <taxon>Tracheophyta</taxon>
        <taxon>Spermatophyta</taxon>
        <taxon>Magnoliopsida</taxon>
        <taxon>eudicotyledons</taxon>
        <taxon>Gunneridae</taxon>
        <taxon>Pentapetalae</taxon>
        <taxon>rosids</taxon>
        <taxon>malvids</taxon>
        <taxon>Malvales</taxon>
        <taxon>Malvaceae</taxon>
        <taxon>Grewioideae</taxon>
        <taxon>Apeibeae</taxon>
        <taxon>Corchorus</taxon>
    </lineage>
</organism>